<dbReference type="Gene3D" id="3.40.50.720">
    <property type="entry name" value="NAD(P)-binding Rossmann-like Domain"/>
    <property type="match status" value="2"/>
</dbReference>
<evidence type="ECO:0000256" key="1">
    <source>
        <dbReference type="ARBA" id="ARBA00004701"/>
    </source>
</evidence>
<dbReference type="Proteomes" id="UP000630097">
    <property type="component" value="Unassembled WGS sequence"/>
</dbReference>
<dbReference type="SUPFAM" id="SSF52413">
    <property type="entry name" value="UDP-glucose/GDP-mannose dehydrogenase C-terminal domain"/>
    <property type="match status" value="1"/>
</dbReference>
<dbReference type="Pfam" id="PF03720">
    <property type="entry name" value="UDPG_MGDP_dh_C"/>
    <property type="match status" value="1"/>
</dbReference>
<feature type="binding site" evidence="10">
    <location>
        <position position="30"/>
    </location>
    <ligand>
        <name>NAD(+)</name>
        <dbReference type="ChEBI" id="CHEBI:57540"/>
    </ligand>
</feature>
<dbReference type="InterPro" id="IPR014027">
    <property type="entry name" value="UDP-Glc/GDP-Man_DH_C"/>
</dbReference>
<dbReference type="InterPro" id="IPR036291">
    <property type="entry name" value="NAD(P)-bd_dom_sf"/>
</dbReference>
<evidence type="ECO:0000256" key="8">
    <source>
        <dbReference type="PIRSR" id="PIRSR500134-1"/>
    </source>
</evidence>
<reference evidence="12 13" key="1">
    <citation type="submission" date="2021-01" db="EMBL/GenBank/DDBJ databases">
        <title>Whole genome shotgun sequence of Planotetraspora kaengkrachanensis NBRC 104272.</title>
        <authorList>
            <person name="Komaki H."/>
            <person name="Tamura T."/>
        </authorList>
    </citation>
    <scope>NUCLEOTIDE SEQUENCE [LARGE SCALE GENOMIC DNA]</scope>
    <source>
        <strain evidence="12 13">NBRC 104272</strain>
    </source>
</reference>
<dbReference type="PANTHER" id="PTHR43750">
    <property type="entry name" value="UDP-GLUCOSE 6-DEHYDROGENASE TUAD"/>
    <property type="match status" value="1"/>
</dbReference>
<evidence type="ECO:0000256" key="9">
    <source>
        <dbReference type="PIRSR" id="PIRSR500134-2"/>
    </source>
</evidence>
<feature type="binding site" evidence="9">
    <location>
        <position position="265"/>
    </location>
    <ligand>
        <name>substrate</name>
    </ligand>
</feature>
<protein>
    <recommendedName>
        <fullName evidence="3 7">UDP-glucose 6-dehydrogenase</fullName>
        <ecNumber evidence="3 7">1.1.1.22</ecNumber>
    </recommendedName>
</protein>
<dbReference type="InterPro" id="IPR036220">
    <property type="entry name" value="UDP-Glc/GDP-Man_DH_C_sf"/>
</dbReference>
<dbReference type="EC" id="1.1.1.22" evidence="3 7"/>
<evidence type="ECO:0000313" key="13">
    <source>
        <dbReference type="Proteomes" id="UP000630097"/>
    </source>
</evidence>
<evidence type="ECO:0000256" key="2">
    <source>
        <dbReference type="ARBA" id="ARBA00006601"/>
    </source>
</evidence>
<dbReference type="PIRSF" id="PIRSF500134">
    <property type="entry name" value="UDPglc_DH_bac"/>
    <property type="match status" value="1"/>
</dbReference>
<dbReference type="InterPro" id="IPR008927">
    <property type="entry name" value="6-PGluconate_DH-like_C_sf"/>
</dbReference>
<feature type="binding site" evidence="10">
    <location>
        <position position="86"/>
    </location>
    <ligand>
        <name>NAD(+)</name>
        <dbReference type="ChEBI" id="CHEBI:57540"/>
    </ligand>
</feature>
<comment type="similarity">
    <text evidence="2 7">Belongs to the UDP-glucose/GDP-mannose dehydrogenase family.</text>
</comment>
<keyword evidence="13" id="KW-1185">Reference proteome</keyword>
<keyword evidence="4 7" id="KW-0560">Oxidoreductase</keyword>
<dbReference type="InterPro" id="IPR028357">
    <property type="entry name" value="UDPglc_DH_bac"/>
</dbReference>
<dbReference type="GO" id="GO:0003979">
    <property type="term" value="F:UDP-glucose 6-dehydrogenase activity"/>
    <property type="evidence" value="ECO:0007669"/>
    <property type="project" value="UniProtKB-EC"/>
</dbReference>
<feature type="binding site" evidence="9">
    <location>
        <begin position="158"/>
        <end position="161"/>
    </location>
    <ligand>
        <name>substrate</name>
    </ligand>
</feature>
<comment type="pathway">
    <text evidence="1">Nucleotide-sugar biosynthesis; UDP-alpha-D-glucuronate biosynthesis; UDP-alpha-D-glucuronate from UDP-alpha-D-glucose: step 1/1.</text>
</comment>
<keyword evidence="5 7" id="KW-0520">NAD</keyword>
<feature type="binding site" evidence="9">
    <location>
        <begin position="257"/>
        <end position="261"/>
    </location>
    <ligand>
        <name>substrate</name>
    </ligand>
</feature>
<evidence type="ECO:0000256" key="7">
    <source>
        <dbReference type="PIRNR" id="PIRNR000124"/>
    </source>
</evidence>
<dbReference type="SUPFAM" id="SSF48179">
    <property type="entry name" value="6-phosphogluconate dehydrogenase C-terminal domain-like"/>
    <property type="match status" value="1"/>
</dbReference>
<dbReference type="SUPFAM" id="SSF51735">
    <property type="entry name" value="NAD(P)-binding Rossmann-fold domains"/>
    <property type="match status" value="1"/>
</dbReference>
<evidence type="ECO:0000256" key="3">
    <source>
        <dbReference type="ARBA" id="ARBA00012954"/>
    </source>
</evidence>
<dbReference type="PIRSF" id="PIRSF000124">
    <property type="entry name" value="UDPglc_GDPman_dh"/>
    <property type="match status" value="1"/>
</dbReference>
<evidence type="ECO:0000256" key="5">
    <source>
        <dbReference type="ARBA" id="ARBA00023027"/>
    </source>
</evidence>
<evidence type="ECO:0000259" key="11">
    <source>
        <dbReference type="SMART" id="SM00984"/>
    </source>
</evidence>
<name>A0A8J3LTH0_9ACTN</name>
<dbReference type="PANTHER" id="PTHR43750:SF1">
    <property type="entry name" value="GDP-MANNOSE 6-DEHYDROGENASE"/>
    <property type="match status" value="1"/>
</dbReference>
<dbReference type="GO" id="GO:0051287">
    <property type="term" value="F:NAD binding"/>
    <property type="evidence" value="ECO:0007669"/>
    <property type="project" value="InterPro"/>
</dbReference>
<dbReference type="PROSITE" id="PS51257">
    <property type="entry name" value="PROKAR_LIPOPROTEIN"/>
    <property type="match status" value="1"/>
</dbReference>
<dbReference type="Pfam" id="PF00984">
    <property type="entry name" value="UDPG_MGDP_dh"/>
    <property type="match status" value="1"/>
</dbReference>
<feature type="binding site" evidence="9">
    <location>
        <position position="210"/>
    </location>
    <ligand>
        <name>substrate</name>
    </ligand>
</feature>
<dbReference type="InterPro" id="IPR014026">
    <property type="entry name" value="UDP-Glc/GDP-Man_DH_dimer"/>
</dbReference>
<dbReference type="GO" id="GO:0006065">
    <property type="term" value="P:UDP-glucuronate biosynthetic process"/>
    <property type="evidence" value="ECO:0007669"/>
    <property type="project" value="UniProtKB-UniPathway"/>
</dbReference>
<dbReference type="Gene3D" id="1.20.5.170">
    <property type="match status" value="1"/>
</dbReference>
<feature type="active site" description="Nucleophile" evidence="8">
    <location>
        <position position="268"/>
    </location>
</feature>
<dbReference type="RefSeq" id="WP_203881916.1">
    <property type="nucleotide sequence ID" value="NZ_BONV01000004.1"/>
</dbReference>
<comment type="catalytic activity">
    <reaction evidence="6 7">
        <text>UDP-alpha-D-glucose + 2 NAD(+) + H2O = UDP-alpha-D-glucuronate + 2 NADH + 3 H(+)</text>
        <dbReference type="Rhea" id="RHEA:23596"/>
        <dbReference type="ChEBI" id="CHEBI:15377"/>
        <dbReference type="ChEBI" id="CHEBI:15378"/>
        <dbReference type="ChEBI" id="CHEBI:57540"/>
        <dbReference type="ChEBI" id="CHEBI:57945"/>
        <dbReference type="ChEBI" id="CHEBI:58052"/>
        <dbReference type="ChEBI" id="CHEBI:58885"/>
        <dbReference type="EC" id="1.1.1.22"/>
    </reaction>
</comment>
<dbReference type="InterPro" id="IPR017476">
    <property type="entry name" value="UDP-Glc/GDP-Man"/>
</dbReference>
<proteinExistence type="inferred from homology"/>
<comment type="caution">
    <text evidence="12">The sequence shown here is derived from an EMBL/GenBank/DDBJ whole genome shotgun (WGS) entry which is preliminary data.</text>
</comment>
<dbReference type="Pfam" id="PF03721">
    <property type="entry name" value="UDPG_MGDP_dh_N"/>
    <property type="match status" value="1"/>
</dbReference>
<evidence type="ECO:0000256" key="4">
    <source>
        <dbReference type="ARBA" id="ARBA00023002"/>
    </source>
</evidence>
<evidence type="ECO:0000313" key="12">
    <source>
        <dbReference type="EMBL" id="GIG78447.1"/>
    </source>
</evidence>
<gene>
    <name evidence="12" type="primary">algD</name>
    <name evidence="12" type="ORF">Pka01_15740</name>
</gene>
<feature type="binding site" evidence="10">
    <location>
        <position position="161"/>
    </location>
    <ligand>
        <name>NAD(+)</name>
        <dbReference type="ChEBI" id="CHEBI:57540"/>
    </ligand>
</feature>
<organism evidence="12 13">
    <name type="scientific">Planotetraspora kaengkrachanensis</name>
    <dbReference type="NCBI Taxonomy" id="575193"/>
    <lineage>
        <taxon>Bacteria</taxon>
        <taxon>Bacillati</taxon>
        <taxon>Actinomycetota</taxon>
        <taxon>Actinomycetes</taxon>
        <taxon>Streptosporangiales</taxon>
        <taxon>Streptosporangiaceae</taxon>
        <taxon>Planotetraspora</taxon>
    </lineage>
</organism>
<dbReference type="AlphaFoldDB" id="A0A8J3LTH0"/>
<feature type="binding site" evidence="10">
    <location>
        <position position="35"/>
    </location>
    <ligand>
        <name>NAD(+)</name>
        <dbReference type="ChEBI" id="CHEBI:57540"/>
    </ligand>
</feature>
<feature type="domain" description="UDP-glucose/GDP-mannose dehydrogenase C-terminal" evidence="11">
    <location>
        <begin position="317"/>
        <end position="424"/>
    </location>
</feature>
<sequence length="438" mass="46858">MRISVFGLGYVGCVSAACLAARGHEVVGVDVNPVKVDLITRGLAPVVEERIGELTADVVRSGALRATTDVAEAIHTSDVSLVCVGTPSAPNGSLSTEYLERVAEEIGAALAERDGWHTVVFRSTMLPGTCSSLLIPILEKSSGKTAGVDFGVAVNPEFLREGTSVRDFFEPPKTVIGQFDETSGDMVAKLYDGLPGEVFRVPIAVAEMTKYADNSFHGLKIAFANELGAVCAALGLDSHAVMDVFLADTKLNVSPAYLRPGFAFGGSCLPKDLRGLVYAARRADVSVPLLSHVLPSNEEHLRRAFDLVAATGKRRVGLFGLSFKPGTDDLRESPLVELAERLLGKGYDLRIYDANVSLSRLIGANRDYIEGRLPHLGELLTNSVDDVMAHADVCIIGCKDPAVLTALENAEDRTIIDLVRLPDAESRRLNPGYVGLAW</sequence>
<dbReference type="InterPro" id="IPR001732">
    <property type="entry name" value="UDP-Glc/GDP-Man_DH_N"/>
</dbReference>
<dbReference type="SMART" id="SM00984">
    <property type="entry name" value="UDPG_MGDP_dh_C"/>
    <property type="match status" value="1"/>
</dbReference>
<dbReference type="NCBIfam" id="TIGR03026">
    <property type="entry name" value="NDP-sugDHase"/>
    <property type="match status" value="1"/>
</dbReference>
<feature type="binding site" evidence="10">
    <location>
        <position position="124"/>
    </location>
    <ligand>
        <name>NAD(+)</name>
        <dbReference type="ChEBI" id="CHEBI:57540"/>
    </ligand>
</feature>
<accession>A0A8J3LTH0</accession>
<feature type="binding site" evidence="10">
    <location>
        <position position="271"/>
    </location>
    <ligand>
        <name>NAD(+)</name>
        <dbReference type="ChEBI" id="CHEBI:57540"/>
    </ligand>
</feature>
<feature type="binding site" evidence="10">
    <location>
        <position position="331"/>
    </location>
    <ligand>
        <name>NAD(+)</name>
        <dbReference type="ChEBI" id="CHEBI:57540"/>
    </ligand>
</feature>
<evidence type="ECO:0000256" key="6">
    <source>
        <dbReference type="ARBA" id="ARBA00047473"/>
    </source>
</evidence>
<dbReference type="UniPathway" id="UPA00038">
    <property type="reaction ID" value="UER00491"/>
</dbReference>
<dbReference type="EMBL" id="BONV01000004">
    <property type="protein sequence ID" value="GIG78447.1"/>
    <property type="molecule type" value="Genomic_DNA"/>
</dbReference>
<feature type="binding site" evidence="9">
    <location>
        <position position="324"/>
    </location>
    <ligand>
        <name>substrate</name>
    </ligand>
</feature>
<dbReference type="GO" id="GO:0000271">
    <property type="term" value="P:polysaccharide biosynthetic process"/>
    <property type="evidence" value="ECO:0007669"/>
    <property type="project" value="InterPro"/>
</dbReference>
<evidence type="ECO:0000256" key="10">
    <source>
        <dbReference type="PIRSR" id="PIRSR500134-3"/>
    </source>
</evidence>